<feature type="compositionally biased region" description="Basic and acidic residues" evidence="1">
    <location>
        <begin position="83"/>
        <end position="109"/>
    </location>
</feature>
<keyword evidence="3" id="KW-1185">Reference proteome</keyword>
<reference evidence="2 3" key="1">
    <citation type="journal article" date="2019" name="Commun. Biol.">
        <title>The bagworm genome reveals a unique fibroin gene that provides high tensile strength.</title>
        <authorList>
            <person name="Kono N."/>
            <person name="Nakamura H."/>
            <person name="Ohtoshi R."/>
            <person name="Tomita M."/>
            <person name="Numata K."/>
            <person name="Arakawa K."/>
        </authorList>
    </citation>
    <scope>NUCLEOTIDE SEQUENCE [LARGE SCALE GENOMIC DNA]</scope>
</reference>
<sequence>MEPADYLPGGRAVHVTEPKHTRGLAMRAQGRGRREVSTSERRRPRYWPVAPPAGTPRLGRLFHNLCSFGFVKRGKRKTKEINIERKREERGERERKRQMWKEERERDNSEVSMKLKSKSRCPPYPCDRSHRQKSIFLERNIRGLMSVGLESAIVGRTAGGRLYINGIVFFYMGNSFGYSKPDNGQPTMSASQRLKPYGILLIALCSLGCACAFIPYPDGVCSLCNLKLLFLPSYTALRTKITVLEDTRDVHGREFPQTQHPRILSIRPVHYLPSHDCCTEISYRHPSDKKVHP</sequence>
<protein>
    <submittedName>
        <fullName evidence="2">Uncharacterized protein</fullName>
    </submittedName>
</protein>
<evidence type="ECO:0000256" key="1">
    <source>
        <dbReference type="SAM" id="MobiDB-lite"/>
    </source>
</evidence>
<feature type="region of interest" description="Disordered" evidence="1">
    <location>
        <begin position="83"/>
        <end position="127"/>
    </location>
</feature>
<dbReference type="Proteomes" id="UP000299102">
    <property type="component" value="Unassembled WGS sequence"/>
</dbReference>
<name>A0A4C1T6H7_EUMVA</name>
<evidence type="ECO:0000313" key="2">
    <source>
        <dbReference type="EMBL" id="GBP09078.1"/>
    </source>
</evidence>
<dbReference type="EMBL" id="BGZK01000033">
    <property type="protein sequence ID" value="GBP09078.1"/>
    <property type="molecule type" value="Genomic_DNA"/>
</dbReference>
<organism evidence="2 3">
    <name type="scientific">Eumeta variegata</name>
    <name type="common">Bagworm moth</name>
    <name type="synonym">Eumeta japonica</name>
    <dbReference type="NCBI Taxonomy" id="151549"/>
    <lineage>
        <taxon>Eukaryota</taxon>
        <taxon>Metazoa</taxon>
        <taxon>Ecdysozoa</taxon>
        <taxon>Arthropoda</taxon>
        <taxon>Hexapoda</taxon>
        <taxon>Insecta</taxon>
        <taxon>Pterygota</taxon>
        <taxon>Neoptera</taxon>
        <taxon>Endopterygota</taxon>
        <taxon>Lepidoptera</taxon>
        <taxon>Glossata</taxon>
        <taxon>Ditrysia</taxon>
        <taxon>Tineoidea</taxon>
        <taxon>Psychidae</taxon>
        <taxon>Oiketicinae</taxon>
        <taxon>Eumeta</taxon>
    </lineage>
</organism>
<accession>A0A4C1T6H7</accession>
<evidence type="ECO:0000313" key="3">
    <source>
        <dbReference type="Proteomes" id="UP000299102"/>
    </source>
</evidence>
<gene>
    <name evidence="2" type="ORF">EVAR_78406_1</name>
</gene>
<comment type="caution">
    <text evidence="2">The sequence shown here is derived from an EMBL/GenBank/DDBJ whole genome shotgun (WGS) entry which is preliminary data.</text>
</comment>
<proteinExistence type="predicted"/>
<dbReference type="AlphaFoldDB" id="A0A4C1T6H7"/>